<dbReference type="Pfam" id="PF01047">
    <property type="entry name" value="MarR"/>
    <property type="match status" value="1"/>
</dbReference>
<gene>
    <name evidence="5" type="ORF">IV87_GL000493</name>
    <name evidence="6" type="ORF">SAMN04487973_11440</name>
</gene>
<dbReference type="GeneID" id="76043864"/>
<dbReference type="PROSITE" id="PS50995">
    <property type="entry name" value="HTH_MARR_2"/>
    <property type="match status" value="1"/>
</dbReference>
<dbReference type="InterPro" id="IPR036388">
    <property type="entry name" value="WH-like_DNA-bd_sf"/>
</dbReference>
<dbReference type="EMBL" id="JQBY01000014">
    <property type="protein sequence ID" value="KRN82116.1"/>
    <property type="molecule type" value="Genomic_DNA"/>
</dbReference>
<dbReference type="PANTHER" id="PTHR42756:SF1">
    <property type="entry name" value="TRANSCRIPTIONAL REPRESSOR OF EMRAB OPERON"/>
    <property type="match status" value="1"/>
</dbReference>
<name>A0A0R2K768_9LACO</name>
<keyword evidence="3" id="KW-0804">Transcription</keyword>
<keyword evidence="8" id="KW-1185">Reference proteome</keyword>
<dbReference type="SUPFAM" id="SSF46785">
    <property type="entry name" value="Winged helix' DNA-binding domain"/>
    <property type="match status" value="1"/>
</dbReference>
<keyword evidence="2 6" id="KW-0238">DNA-binding</keyword>
<accession>A0A0R2K768</accession>
<reference evidence="6 8" key="2">
    <citation type="submission" date="2016-10" db="EMBL/GenBank/DDBJ databases">
        <authorList>
            <person name="Varghese N."/>
            <person name="Submissions S."/>
        </authorList>
    </citation>
    <scope>NUCLEOTIDE SEQUENCE [LARGE SCALE GENOMIC DNA]</scope>
    <source>
        <strain evidence="6 8">CGMCC 1.3889</strain>
    </source>
</reference>
<dbReference type="RefSeq" id="WP_057806793.1">
    <property type="nucleotide sequence ID" value="NZ_BJYP01000029.1"/>
</dbReference>
<dbReference type="Gene3D" id="1.10.10.10">
    <property type="entry name" value="Winged helix-like DNA-binding domain superfamily/Winged helix DNA-binding domain"/>
    <property type="match status" value="1"/>
</dbReference>
<reference evidence="5 7" key="1">
    <citation type="journal article" date="2015" name="Genome Announc.">
        <title>Expanding the biotechnology potential of lactobacilli through comparative genomics of 213 strains and associated genera.</title>
        <authorList>
            <person name="Sun Z."/>
            <person name="Harris H.M."/>
            <person name="McCann A."/>
            <person name="Guo C."/>
            <person name="Argimon S."/>
            <person name="Zhang W."/>
            <person name="Yang X."/>
            <person name="Jeffery I.B."/>
            <person name="Cooney J.C."/>
            <person name="Kagawa T.F."/>
            <person name="Liu W."/>
            <person name="Song Y."/>
            <person name="Salvetti E."/>
            <person name="Wrobel A."/>
            <person name="Rasinkangas P."/>
            <person name="Parkhill J."/>
            <person name="Rea M.C."/>
            <person name="O'Sullivan O."/>
            <person name="Ritari J."/>
            <person name="Douillard F.P."/>
            <person name="Paul Ross R."/>
            <person name="Yang R."/>
            <person name="Briner A.E."/>
            <person name="Felis G.E."/>
            <person name="de Vos W.M."/>
            <person name="Barrangou R."/>
            <person name="Klaenhammer T.R."/>
            <person name="Caufield P.W."/>
            <person name="Cui Y."/>
            <person name="Zhang H."/>
            <person name="O'Toole P.W."/>
        </authorList>
    </citation>
    <scope>NUCLEOTIDE SEQUENCE [LARGE SCALE GENOMIC DNA]</scope>
    <source>
        <strain evidence="5 7">DSM 22301</strain>
    </source>
</reference>
<dbReference type="InterPro" id="IPR036390">
    <property type="entry name" value="WH_DNA-bd_sf"/>
</dbReference>
<evidence type="ECO:0000256" key="3">
    <source>
        <dbReference type="ARBA" id="ARBA00023163"/>
    </source>
</evidence>
<dbReference type="Proteomes" id="UP000051749">
    <property type="component" value="Unassembled WGS sequence"/>
</dbReference>
<sequence>MAKDSQELLNLFGHLFQQRFFVGAAIRSSQTEDSQESNQRGQLRVLRLLAQQEPLTNSQIVEKLDIRPSSASVLVSKLEEDGLVKKTNSPEDKRVTFISLTTEGRDAIEKSKKLKNDLSDSFFESLTNDEQEQLDGLLRKLLIDLENNAPKWDDKRKWSEFFNSSRGFSPLNHRKFPQGFNFHDEN</sequence>
<dbReference type="PROSITE" id="PS01117">
    <property type="entry name" value="HTH_MARR_1"/>
    <property type="match status" value="1"/>
</dbReference>
<proteinExistence type="predicted"/>
<dbReference type="OrthoDB" id="3242809at2"/>
<dbReference type="STRING" id="319653.SAMN04487973_11440"/>
<dbReference type="SMART" id="SM00347">
    <property type="entry name" value="HTH_MARR"/>
    <property type="match status" value="1"/>
</dbReference>
<evidence type="ECO:0000256" key="1">
    <source>
        <dbReference type="ARBA" id="ARBA00023015"/>
    </source>
</evidence>
<dbReference type="GO" id="GO:0003677">
    <property type="term" value="F:DNA binding"/>
    <property type="evidence" value="ECO:0007669"/>
    <property type="project" value="UniProtKB-KW"/>
</dbReference>
<keyword evidence="1" id="KW-0805">Transcription regulation</keyword>
<evidence type="ECO:0000259" key="4">
    <source>
        <dbReference type="PROSITE" id="PS50995"/>
    </source>
</evidence>
<dbReference type="GO" id="GO:0003700">
    <property type="term" value="F:DNA-binding transcription factor activity"/>
    <property type="evidence" value="ECO:0007669"/>
    <property type="project" value="InterPro"/>
</dbReference>
<organism evidence="5 7">
    <name type="scientific">Pediococcus ethanolidurans</name>
    <dbReference type="NCBI Taxonomy" id="319653"/>
    <lineage>
        <taxon>Bacteria</taxon>
        <taxon>Bacillati</taxon>
        <taxon>Bacillota</taxon>
        <taxon>Bacilli</taxon>
        <taxon>Lactobacillales</taxon>
        <taxon>Lactobacillaceae</taxon>
        <taxon>Pediococcus</taxon>
    </lineage>
</organism>
<protein>
    <submittedName>
        <fullName evidence="5 6">Transcriptional regulator</fullName>
    </submittedName>
</protein>
<evidence type="ECO:0000313" key="5">
    <source>
        <dbReference type="EMBL" id="KRN82116.1"/>
    </source>
</evidence>
<feature type="domain" description="HTH marR-type" evidence="4">
    <location>
        <begin position="5"/>
        <end position="143"/>
    </location>
</feature>
<dbReference type="PRINTS" id="PR00598">
    <property type="entry name" value="HTHMARR"/>
</dbReference>
<dbReference type="CDD" id="cd00090">
    <property type="entry name" value="HTH_ARSR"/>
    <property type="match status" value="1"/>
</dbReference>
<dbReference type="PATRIC" id="fig|319653.3.peg.503"/>
<dbReference type="AlphaFoldDB" id="A0A0R2K768"/>
<dbReference type="EMBL" id="FOGK01000014">
    <property type="protein sequence ID" value="SER72940.1"/>
    <property type="molecule type" value="Genomic_DNA"/>
</dbReference>
<dbReference type="InterPro" id="IPR011991">
    <property type="entry name" value="ArsR-like_HTH"/>
</dbReference>
<dbReference type="InterPro" id="IPR023187">
    <property type="entry name" value="Tscrpt_reg_MarR-type_CS"/>
</dbReference>
<evidence type="ECO:0000313" key="8">
    <source>
        <dbReference type="Proteomes" id="UP000182818"/>
    </source>
</evidence>
<evidence type="ECO:0000256" key="2">
    <source>
        <dbReference type="ARBA" id="ARBA00023125"/>
    </source>
</evidence>
<evidence type="ECO:0000313" key="7">
    <source>
        <dbReference type="Proteomes" id="UP000051749"/>
    </source>
</evidence>
<comment type="caution">
    <text evidence="5">The sequence shown here is derived from an EMBL/GenBank/DDBJ whole genome shotgun (WGS) entry which is preliminary data.</text>
</comment>
<dbReference type="InterPro" id="IPR000835">
    <property type="entry name" value="HTH_MarR-typ"/>
</dbReference>
<dbReference type="PANTHER" id="PTHR42756">
    <property type="entry name" value="TRANSCRIPTIONAL REGULATOR, MARR"/>
    <property type="match status" value="1"/>
</dbReference>
<dbReference type="Proteomes" id="UP000182818">
    <property type="component" value="Unassembled WGS sequence"/>
</dbReference>
<evidence type="ECO:0000313" key="6">
    <source>
        <dbReference type="EMBL" id="SER72940.1"/>
    </source>
</evidence>